<keyword evidence="1" id="KW-1133">Transmembrane helix</keyword>
<organism evidence="2 3">
    <name type="scientific">Arachidicoccus soli</name>
    <dbReference type="NCBI Taxonomy" id="2341117"/>
    <lineage>
        <taxon>Bacteria</taxon>
        <taxon>Pseudomonadati</taxon>
        <taxon>Bacteroidota</taxon>
        <taxon>Chitinophagia</taxon>
        <taxon>Chitinophagales</taxon>
        <taxon>Chitinophagaceae</taxon>
        <taxon>Arachidicoccus</taxon>
    </lineage>
</organism>
<keyword evidence="1" id="KW-0812">Transmembrane</keyword>
<evidence type="ECO:0000313" key="3">
    <source>
        <dbReference type="Proteomes" id="UP000266118"/>
    </source>
</evidence>
<evidence type="ECO:0000256" key="1">
    <source>
        <dbReference type="SAM" id="Phobius"/>
    </source>
</evidence>
<reference evidence="2 3" key="1">
    <citation type="submission" date="2018-09" db="EMBL/GenBank/DDBJ databases">
        <title>Arachidicoccus sp. nov., a bacterium isolated from soil.</title>
        <authorList>
            <person name="Weon H.-Y."/>
            <person name="Kwon S.-W."/>
            <person name="Lee S.A."/>
        </authorList>
    </citation>
    <scope>NUCLEOTIDE SEQUENCE [LARGE SCALE GENOMIC DNA]</scope>
    <source>
        <strain evidence="2 3">KIS59-12</strain>
    </source>
</reference>
<name>A0A386HLY7_9BACT</name>
<dbReference type="Proteomes" id="UP000266118">
    <property type="component" value="Chromosome"/>
</dbReference>
<keyword evidence="3" id="KW-1185">Reference proteome</keyword>
<dbReference type="EMBL" id="CP032489">
    <property type="protein sequence ID" value="AYD46636.1"/>
    <property type="molecule type" value="Genomic_DNA"/>
</dbReference>
<gene>
    <name evidence="2" type="ORF">D6B99_02795</name>
</gene>
<accession>A0A386HLY7</accession>
<feature type="transmembrane region" description="Helical" evidence="1">
    <location>
        <begin position="33"/>
        <end position="51"/>
    </location>
</feature>
<dbReference type="KEGG" id="ark:D6B99_02795"/>
<sequence>MLKTLCAKFILIKHSNFSLSCNLDVIRLVLNNGLLLFIFIICSFIISIIIAKDPLLKKAAKFTMTTYVSSLSILKDSDNHSFNILSFTCDFYFTTPIK</sequence>
<protein>
    <submittedName>
        <fullName evidence="2">Uncharacterized protein</fullName>
    </submittedName>
</protein>
<keyword evidence="1" id="KW-0472">Membrane</keyword>
<dbReference type="AlphaFoldDB" id="A0A386HLY7"/>
<evidence type="ECO:0000313" key="2">
    <source>
        <dbReference type="EMBL" id="AYD46636.1"/>
    </source>
</evidence>
<proteinExistence type="predicted"/>